<feature type="domain" description="CAAX prenyl protease 2/Lysostaphin resistance protein A-like" evidence="2">
    <location>
        <begin position="127"/>
        <end position="173"/>
    </location>
</feature>
<keyword evidence="4" id="KW-1185">Reference proteome</keyword>
<organism evidence="3 4">
    <name type="scientific">Gossypium aridum</name>
    <name type="common">American cotton</name>
    <name type="synonym">Erioxylum aridum</name>
    <dbReference type="NCBI Taxonomy" id="34290"/>
    <lineage>
        <taxon>Eukaryota</taxon>
        <taxon>Viridiplantae</taxon>
        <taxon>Streptophyta</taxon>
        <taxon>Embryophyta</taxon>
        <taxon>Tracheophyta</taxon>
        <taxon>Spermatophyta</taxon>
        <taxon>Magnoliopsida</taxon>
        <taxon>eudicotyledons</taxon>
        <taxon>Gunneridae</taxon>
        <taxon>Pentapetalae</taxon>
        <taxon>rosids</taxon>
        <taxon>malvids</taxon>
        <taxon>Malvales</taxon>
        <taxon>Malvaceae</taxon>
        <taxon>Malvoideae</taxon>
        <taxon>Gossypium</taxon>
    </lineage>
</organism>
<accession>A0A7J8WYE0</accession>
<dbReference type="AlphaFoldDB" id="A0A7J8WYE0"/>
<dbReference type="PANTHER" id="PTHR43592:SF24">
    <property type="entry name" value="CAAX AMINO TERMINAL PROTEASE FAMILY PROTEIN"/>
    <property type="match status" value="1"/>
</dbReference>
<comment type="caution">
    <text evidence="3">The sequence shown here is derived from an EMBL/GenBank/DDBJ whole genome shotgun (WGS) entry which is preliminary data.</text>
</comment>
<name>A0A7J8WYE0_GOSAI</name>
<proteinExistence type="predicted"/>
<dbReference type="PANTHER" id="PTHR43592">
    <property type="entry name" value="CAAX AMINO TERMINAL PROTEASE"/>
    <property type="match status" value="1"/>
</dbReference>
<gene>
    <name evidence="3" type="ORF">Goari_011756</name>
</gene>
<reference evidence="3 4" key="1">
    <citation type="journal article" date="2019" name="Genome Biol. Evol.">
        <title>Insights into the evolution of the New World diploid cottons (Gossypium, subgenus Houzingenia) based on genome sequencing.</title>
        <authorList>
            <person name="Grover C.E."/>
            <person name="Arick M.A. 2nd"/>
            <person name="Thrash A."/>
            <person name="Conover J.L."/>
            <person name="Sanders W.S."/>
            <person name="Peterson D.G."/>
            <person name="Frelichowski J.E."/>
            <person name="Scheffler J.A."/>
            <person name="Scheffler B.E."/>
            <person name="Wendel J.F."/>
        </authorList>
    </citation>
    <scope>NUCLEOTIDE SEQUENCE [LARGE SCALE GENOMIC DNA]</scope>
    <source>
        <strain evidence="3">185</strain>
        <tissue evidence="3">Leaf</tissue>
    </source>
</reference>
<dbReference type="Proteomes" id="UP000593577">
    <property type="component" value="Unassembled WGS sequence"/>
</dbReference>
<dbReference type="InterPro" id="IPR003675">
    <property type="entry name" value="Rce1/LyrA-like_dom"/>
</dbReference>
<protein>
    <recommendedName>
        <fullName evidence="2">CAAX prenyl protease 2/Lysostaphin resistance protein A-like domain-containing protein</fullName>
    </recommendedName>
</protein>
<dbReference type="GO" id="GO:0004175">
    <property type="term" value="F:endopeptidase activity"/>
    <property type="evidence" value="ECO:0007669"/>
    <property type="project" value="UniProtKB-ARBA"/>
</dbReference>
<feature type="chain" id="PRO_5029553717" description="CAAX prenyl protease 2/Lysostaphin resistance protein A-like domain-containing protein" evidence="1">
    <location>
        <begin position="20"/>
        <end position="279"/>
    </location>
</feature>
<dbReference type="EMBL" id="JABFAA010000004">
    <property type="protein sequence ID" value="MBA0680028.1"/>
    <property type="molecule type" value="Genomic_DNA"/>
</dbReference>
<evidence type="ECO:0000313" key="4">
    <source>
        <dbReference type="Proteomes" id="UP000593577"/>
    </source>
</evidence>
<evidence type="ECO:0000313" key="3">
    <source>
        <dbReference type="EMBL" id="MBA0680028.1"/>
    </source>
</evidence>
<feature type="signal peptide" evidence="1">
    <location>
        <begin position="1"/>
        <end position="19"/>
    </location>
</feature>
<dbReference type="Pfam" id="PF02517">
    <property type="entry name" value="Rce1-like"/>
    <property type="match status" value="1"/>
</dbReference>
<dbReference type="GO" id="GO:0080120">
    <property type="term" value="P:CAAX-box protein maturation"/>
    <property type="evidence" value="ECO:0007669"/>
    <property type="project" value="UniProtKB-ARBA"/>
</dbReference>
<sequence length="279" mass="31293">MLLWLAAFWFIGSWMIPFAAHMAGFSKESLTFKGQALFSLVTDVTEGLAGIAILHRCLSHFHPLPSDWFKFSLRGKWLFDVALGCLMFPFVNQLSQFNLTLLPLMPSTPVTLSSVEQSILARDPVAMALYAIVVSICAPVWEEIVFRGFLLPSLTRYMPLWSAILESIAIYASAQPLERLCVLGFNEIINLGHKQPNGMKIACPFWPKAAFNLGTSKGASDASSRKARRTCRWNCKALQRNKCYLKEDYASQCQSPKMLDQASLICLPLKTCKNGWKNM</sequence>
<keyword evidence="1" id="KW-0732">Signal</keyword>
<evidence type="ECO:0000259" key="2">
    <source>
        <dbReference type="Pfam" id="PF02517"/>
    </source>
</evidence>
<evidence type="ECO:0000256" key="1">
    <source>
        <dbReference type="SAM" id="SignalP"/>
    </source>
</evidence>